<evidence type="ECO:0000313" key="5">
    <source>
        <dbReference type="Proteomes" id="UP000697710"/>
    </source>
</evidence>
<reference evidence="4" key="1">
    <citation type="submission" date="2020-04" db="EMBL/GenBank/DDBJ databases">
        <authorList>
            <person name="Zhang T."/>
        </authorList>
    </citation>
    <scope>NUCLEOTIDE SEQUENCE</scope>
    <source>
        <strain evidence="4">HKST-UBA01</strain>
    </source>
</reference>
<feature type="non-terminal residue" evidence="4">
    <location>
        <position position="191"/>
    </location>
</feature>
<keyword evidence="2" id="KW-0802">TPR repeat</keyword>
<gene>
    <name evidence="4" type="ORF">KC729_15685</name>
</gene>
<dbReference type="PANTHER" id="PTHR44227">
    <property type="match status" value="1"/>
</dbReference>
<proteinExistence type="predicted"/>
<organism evidence="4 5">
    <name type="scientific">Eiseniibacteriota bacterium</name>
    <dbReference type="NCBI Taxonomy" id="2212470"/>
    <lineage>
        <taxon>Bacteria</taxon>
        <taxon>Candidatus Eiseniibacteriota</taxon>
    </lineage>
</organism>
<reference evidence="4" key="2">
    <citation type="journal article" date="2021" name="Microbiome">
        <title>Successional dynamics and alternative stable states in a saline activated sludge microbial community over 9 years.</title>
        <authorList>
            <person name="Wang Y."/>
            <person name="Ye J."/>
            <person name="Ju F."/>
            <person name="Liu L."/>
            <person name="Boyd J.A."/>
            <person name="Deng Y."/>
            <person name="Parks D.H."/>
            <person name="Jiang X."/>
            <person name="Yin X."/>
            <person name="Woodcroft B.J."/>
            <person name="Tyson G.W."/>
            <person name="Hugenholtz P."/>
            <person name="Polz M.F."/>
            <person name="Zhang T."/>
        </authorList>
    </citation>
    <scope>NUCLEOTIDE SEQUENCE</scope>
    <source>
        <strain evidence="4">HKST-UBA01</strain>
    </source>
</reference>
<feature type="transmembrane region" description="Helical" evidence="3">
    <location>
        <begin position="26"/>
        <end position="50"/>
    </location>
</feature>
<keyword evidence="3" id="KW-1133">Transmembrane helix</keyword>
<dbReference type="InterPro" id="IPR052346">
    <property type="entry name" value="O-mannosyl-transferase_TMTC"/>
</dbReference>
<dbReference type="EMBL" id="JAGQHR010000583">
    <property type="protein sequence ID" value="MCA9729131.1"/>
    <property type="molecule type" value="Genomic_DNA"/>
</dbReference>
<dbReference type="PANTHER" id="PTHR44227:SF3">
    <property type="entry name" value="PROTEIN O-MANNOSYL-TRANSFERASE TMTC4"/>
    <property type="match status" value="1"/>
</dbReference>
<evidence type="ECO:0008006" key="6">
    <source>
        <dbReference type="Google" id="ProtNLM"/>
    </source>
</evidence>
<feature type="transmembrane region" description="Helical" evidence="3">
    <location>
        <begin position="127"/>
        <end position="160"/>
    </location>
</feature>
<accession>A0A956RPX5</accession>
<evidence type="ECO:0000313" key="4">
    <source>
        <dbReference type="EMBL" id="MCA9729131.1"/>
    </source>
</evidence>
<comment type="caution">
    <text evidence="4">The sequence shown here is derived from an EMBL/GenBank/DDBJ whole genome shotgun (WGS) entry which is preliminary data.</text>
</comment>
<evidence type="ECO:0000256" key="1">
    <source>
        <dbReference type="ARBA" id="ARBA00022737"/>
    </source>
</evidence>
<dbReference type="Proteomes" id="UP000697710">
    <property type="component" value="Unassembled WGS sequence"/>
</dbReference>
<keyword evidence="1" id="KW-0677">Repeat</keyword>
<name>A0A956RPX5_UNCEI</name>
<keyword evidence="3" id="KW-0812">Transmembrane</keyword>
<evidence type="ECO:0000256" key="3">
    <source>
        <dbReference type="SAM" id="Phobius"/>
    </source>
</evidence>
<keyword evidence="3" id="KW-0472">Membrane</keyword>
<evidence type="ECO:0000256" key="2">
    <source>
        <dbReference type="ARBA" id="ARBA00022803"/>
    </source>
</evidence>
<sequence>MNRLRQDRRPHAATPSQTRPGLDRTWIARIVPFLVAIAVYLPTLGSGFVWDDVSFIVRNPAAHDWSGIGESLGHGYGWVPHESGVAETIEGGARDSALYYRPLVTLANGLQWVVSAGRPGAFHGLNLALHAIVSALVASILLALGAGALWAGLVGVLFAVHPMASEAVAWISGRTDLMATSCVTVAVWFWV</sequence>
<dbReference type="AlphaFoldDB" id="A0A956RPX5"/>
<protein>
    <recommendedName>
        <fullName evidence="6">Tetratricopeptide repeat protein</fullName>
    </recommendedName>
</protein>